<protein>
    <submittedName>
        <fullName evidence="3">Conjugative transposon protein TcpC</fullName>
    </submittedName>
</protein>
<evidence type="ECO:0000313" key="4">
    <source>
        <dbReference type="Proteomes" id="UP000255355"/>
    </source>
</evidence>
<dbReference type="Proteomes" id="UP000255355">
    <property type="component" value="Unassembled WGS sequence"/>
</dbReference>
<keyword evidence="2" id="KW-0472">Membrane</keyword>
<evidence type="ECO:0000256" key="1">
    <source>
        <dbReference type="SAM" id="MobiDB-lite"/>
    </source>
</evidence>
<keyword evidence="2" id="KW-1133">Transmembrane helix</keyword>
<feature type="compositionally biased region" description="Low complexity" evidence="1">
    <location>
        <begin position="325"/>
        <end position="348"/>
    </location>
</feature>
<dbReference type="InterPro" id="IPR024735">
    <property type="entry name" value="TcpC"/>
</dbReference>
<dbReference type="STRING" id="1210089.GCA_001613165_03915"/>
<evidence type="ECO:0000313" key="3">
    <source>
        <dbReference type="EMBL" id="RDI54567.1"/>
    </source>
</evidence>
<dbReference type="AlphaFoldDB" id="A0A370HCX9"/>
<comment type="caution">
    <text evidence="3">The sequence shown here is derived from an EMBL/GenBank/DDBJ whole genome shotgun (WGS) entry which is preliminary data.</text>
</comment>
<sequence>MEAPALSTISRVRLAVGRTADSGDELLRRMAARRRRDNAIIAVLAVLAVLGGGRTIIGWFTPPPPKPSDKTTVSIVGHAQLAESFAEEFVVTYLGATAGQQERINEFVDTGQQLSLPTVARQVSDPIVVYSARDGGTSQLEVWAVTVSVRPKATGAAGGAGGAREYYRVAVSVATDGRLRALALPAAVAPPGRGDDLVLKYKATCGAETPVAQVASGFLSAFLTGTGDVTRYVAQNSGIAALRPAPFASVETVSVSAEGTDCGTSNSSEEVLAMVNPKAGTGPAPTLAYPLSMIRTAGQWQVRAMDPVPALKNPLTVVAGGGSKPGSASSATSTSPSTAVSVPPATQN</sequence>
<evidence type="ECO:0000256" key="2">
    <source>
        <dbReference type="SAM" id="Phobius"/>
    </source>
</evidence>
<reference evidence="3 4" key="1">
    <citation type="submission" date="2018-07" db="EMBL/GenBank/DDBJ databases">
        <title>Genomic Encyclopedia of Type Strains, Phase IV (KMG-IV): sequencing the most valuable type-strain genomes for metagenomic binning, comparative biology and taxonomic classification.</title>
        <authorList>
            <person name="Goeker M."/>
        </authorList>
    </citation>
    <scope>NUCLEOTIDE SEQUENCE [LARGE SCALE GENOMIC DNA]</scope>
    <source>
        <strain evidence="3 4">DSM 44952</strain>
    </source>
</reference>
<name>A0A370HCX9_9NOCA</name>
<dbReference type="Pfam" id="PF12642">
    <property type="entry name" value="TpcC"/>
    <property type="match status" value="1"/>
</dbReference>
<dbReference type="EMBL" id="QQAZ01000002">
    <property type="protein sequence ID" value="RDI54567.1"/>
    <property type="molecule type" value="Genomic_DNA"/>
</dbReference>
<accession>A0A370HCX9</accession>
<feature type="region of interest" description="Disordered" evidence="1">
    <location>
        <begin position="316"/>
        <end position="348"/>
    </location>
</feature>
<organism evidence="3 4">
    <name type="scientific">Nocardia mexicana</name>
    <dbReference type="NCBI Taxonomy" id="279262"/>
    <lineage>
        <taxon>Bacteria</taxon>
        <taxon>Bacillati</taxon>
        <taxon>Actinomycetota</taxon>
        <taxon>Actinomycetes</taxon>
        <taxon>Mycobacteriales</taxon>
        <taxon>Nocardiaceae</taxon>
        <taxon>Nocardia</taxon>
    </lineage>
</organism>
<gene>
    <name evidence="3" type="ORF">DFR68_102695</name>
</gene>
<keyword evidence="4" id="KW-1185">Reference proteome</keyword>
<keyword evidence="2" id="KW-0812">Transmembrane</keyword>
<proteinExistence type="predicted"/>
<feature type="transmembrane region" description="Helical" evidence="2">
    <location>
        <begin position="38"/>
        <end position="60"/>
    </location>
</feature>